<keyword evidence="1" id="KW-0472">Membrane</keyword>
<name>A0A1K0FLT9_9ACTN</name>
<dbReference type="SUPFAM" id="SSF53335">
    <property type="entry name" value="S-adenosyl-L-methionine-dependent methyltransferases"/>
    <property type="match status" value="1"/>
</dbReference>
<gene>
    <name evidence="2" type="ORF">BG844_13580</name>
</gene>
<protein>
    <submittedName>
        <fullName evidence="2">Protein-L-isoaspartate O-methyltransferase</fullName>
    </submittedName>
</protein>
<evidence type="ECO:0000313" key="3">
    <source>
        <dbReference type="Proteomes" id="UP000182486"/>
    </source>
</evidence>
<evidence type="ECO:0000313" key="2">
    <source>
        <dbReference type="EMBL" id="OJF13696.1"/>
    </source>
</evidence>
<evidence type="ECO:0000256" key="1">
    <source>
        <dbReference type="SAM" id="Phobius"/>
    </source>
</evidence>
<sequence length="347" mass="37834">MSGLTRFGGRLAVRLQSLTRPQAVVLMVVLALVAGVWTAAASGHAGLATSLVAVLLLGVLLGILHLSRWMAGLYRANQAAHRDLRIVVEQMQRRVVAGVEKERLSAGDRHQELTRTLARGLRQHGHGNDLLLRAQSREIEAMFQLFAEFTPRAPMPSSGDFALNPTDLLDLLYLVRLRRPQLVVELGSGTSTVWLAYALEKTGGRLVSLDHDGDYARKTREQLDAHGLSAVAEVRTAPLTELAVDGKTYRWYDVEKLADVRDIDLLLIDGPPAATGPDARYPALHALQSRLAPVATVVLDDADRPDEQDAVRRWTENITGLTAEPRLLGRHAVLSYSRSGAPASVPA</sequence>
<feature type="transmembrane region" description="Helical" evidence="1">
    <location>
        <begin position="46"/>
        <end position="66"/>
    </location>
</feature>
<dbReference type="PANTHER" id="PTHR43167">
    <property type="entry name" value="PUTATIVE (AFU_ORTHOLOGUE AFUA_6G01830)-RELATED"/>
    <property type="match status" value="1"/>
</dbReference>
<keyword evidence="2" id="KW-0808">Transferase</keyword>
<dbReference type="RefSeq" id="WP_071805684.1">
    <property type="nucleotide sequence ID" value="NZ_MEIA01000137.1"/>
</dbReference>
<dbReference type="Gene3D" id="3.40.50.150">
    <property type="entry name" value="Vaccinia Virus protein VP39"/>
    <property type="match status" value="1"/>
</dbReference>
<keyword evidence="1" id="KW-1133">Transmembrane helix</keyword>
<dbReference type="GO" id="GO:0032259">
    <property type="term" value="P:methylation"/>
    <property type="evidence" value="ECO:0007669"/>
    <property type="project" value="UniProtKB-KW"/>
</dbReference>
<keyword evidence="3" id="KW-1185">Reference proteome</keyword>
<dbReference type="InterPro" id="IPR029063">
    <property type="entry name" value="SAM-dependent_MTases_sf"/>
</dbReference>
<keyword evidence="2" id="KW-0489">Methyltransferase</keyword>
<dbReference type="EMBL" id="MEIA01000137">
    <property type="protein sequence ID" value="OJF13696.1"/>
    <property type="molecule type" value="Genomic_DNA"/>
</dbReference>
<accession>A0A1K0FLT9</accession>
<dbReference type="PANTHER" id="PTHR43167:SF1">
    <property type="entry name" value="PUTATIVE (AFU_ORTHOLOGUE AFUA_6G01830)-RELATED"/>
    <property type="match status" value="1"/>
</dbReference>
<organism evidence="2 3">
    <name type="scientific">Couchioplanes caeruleus subsp. caeruleus</name>
    <dbReference type="NCBI Taxonomy" id="56427"/>
    <lineage>
        <taxon>Bacteria</taxon>
        <taxon>Bacillati</taxon>
        <taxon>Actinomycetota</taxon>
        <taxon>Actinomycetes</taxon>
        <taxon>Micromonosporales</taxon>
        <taxon>Micromonosporaceae</taxon>
        <taxon>Couchioplanes</taxon>
    </lineage>
</organism>
<dbReference type="Proteomes" id="UP000182486">
    <property type="component" value="Unassembled WGS sequence"/>
</dbReference>
<dbReference type="AlphaFoldDB" id="A0A1K0FLT9"/>
<feature type="transmembrane region" description="Helical" evidence="1">
    <location>
        <begin position="21"/>
        <end position="40"/>
    </location>
</feature>
<reference evidence="2 3" key="1">
    <citation type="submission" date="2016-09" db="EMBL/GenBank/DDBJ databases">
        <title>Couchioplanes caeruleus draft genome sequence.</title>
        <authorList>
            <person name="Sheehan J."/>
            <person name="Caffrey P."/>
        </authorList>
    </citation>
    <scope>NUCLEOTIDE SEQUENCE [LARGE SCALE GENOMIC DNA]</scope>
    <source>
        <strain evidence="2 3">DSM 43634</strain>
    </source>
</reference>
<comment type="caution">
    <text evidence="2">The sequence shown here is derived from an EMBL/GenBank/DDBJ whole genome shotgun (WGS) entry which is preliminary data.</text>
</comment>
<dbReference type="Pfam" id="PF13578">
    <property type="entry name" value="Methyltransf_24"/>
    <property type="match status" value="1"/>
</dbReference>
<proteinExistence type="predicted"/>
<keyword evidence="1" id="KW-0812">Transmembrane</keyword>
<dbReference type="GO" id="GO:0008168">
    <property type="term" value="F:methyltransferase activity"/>
    <property type="evidence" value="ECO:0007669"/>
    <property type="project" value="UniProtKB-KW"/>
</dbReference>